<sequence length="141" mass="15689">MMYFFPTFENKGDPWNLPQDSTDLPHRHSLHIDAPNEGSDLTWKVGPSGVVILLVTTLLSLYPRLWLLPGHNLAQWCLHYSLGKQPLKASGVMSIIANGYSTGISHPGWTLGIALEQGTGQSCFAFEDSWKFRVVAKPVLR</sequence>
<evidence type="ECO:0000313" key="2">
    <source>
        <dbReference type="Proteomes" id="UP000664940"/>
    </source>
</evidence>
<evidence type="ECO:0000313" key="1">
    <source>
        <dbReference type="EMBL" id="KAF6099752.1"/>
    </source>
</evidence>
<proteinExistence type="predicted"/>
<dbReference type="AlphaFoldDB" id="A0A833ZVW5"/>
<organism evidence="1 2">
    <name type="scientific">Phyllostomus discolor</name>
    <name type="common">pale spear-nosed bat</name>
    <dbReference type="NCBI Taxonomy" id="89673"/>
    <lineage>
        <taxon>Eukaryota</taxon>
        <taxon>Metazoa</taxon>
        <taxon>Chordata</taxon>
        <taxon>Craniata</taxon>
        <taxon>Vertebrata</taxon>
        <taxon>Euteleostomi</taxon>
        <taxon>Mammalia</taxon>
        <taxon>Eutheria</taxon>
        <taxon>Laurasiatheria</taxon>
        <taxon>Chiroptera</taxon>
        <taxon>Yangochiroptera</taxon>
        <taxon>Phyllostomidae</taxon>
        <taxon>Phyllostominae</taxon>
        <taxon>Phyllostomus</taxon>
    </lineage>
</organism>
<gene>
    <name evidence="1" type="ORF">HJG60_011490</name>
</gene>
<dbReference type="Proteomes" id="UP000664940">
    <property type="component" value="Unassembled WGS sequence"/>
</dbReference>
<name>A0A833ZVW5_9CHIR</name>
<accession>A0A833ZVW5</accession>
<dbReference type="EMBL" id="JABVXQ010000007">
    <property type="protein sequence ID" value="KAF6099752.1"/>
    <property type="molecule type" value="Genomic_DNA"/>
</dbReference>
<reference evidence="1 2" key="1">
    <citation type="journal article" date="2020" name="Nature">
        <title>Six reference-quality genomes reveal evolution of bat adaptations.</title>
        <authorList>
            <person name="Jebb D."/>
            <person name="Huang Z."/>
            <person name="Pippel M."/>
            <person name="Hughes G.M."/>
            <person name="Lavrichenko K."/>
            <person name="Devanna P."/>
            <person name="Winkler S."/>
            <person name="Jermiin L.S."/>
            <person name="Skirmuntt E.C."/>
            <person name="Katzourakis A."/>
            <person name="Burkitt-Gray L."/>
            <person name="Ray D.A."/>
            <person name="Sullivan K.A.M."/>
            <person name="Roscito J.G."/>
            <person name="Kirilenko B.M."/>
            <person name="Davalos L.M."/>
            <person name="Corthals A.P."/>
            <person name="Power M.L."/>
            <person name="Jones G."/>
            <person name="Ransome R.D."/>
            <person name="Dechmann D.K.N."/>
            <person name="Locatelli A.G."/>
            <person name="Puechmaille S.J."/>
            <person name="Fedrigo O."/>
            <person name="Jarvis E.D."/>
            <person name="Hiller M."/>
            <person name="Vernes S.C."/>
            <person name="Myers E.W."/>
            <person name="Teeling E.C."/>
        </authorList>
    </citation>
    <scope>NUCLEOTIDE SEQUENCE [LARGE SCALE GENOMIC DNA]</scope>
    <source>
        <strain evidence="1">Bat1K_MPI-CBG_1</strain>
    </source>
</reference>
<comment type="caution">
    <text evidence="1">The sequence shown here is derived from an EMBL/GenBank/DDBJ whole genome shotgun (WGS) entry which is preliminary data.</text>
</comment>
<protein>
    <submittedName>
        <fullName evidence="1">Uncharacterized protein</fullName>
    </submittedName>
</protein>